<dbReference type="PANTHER" id="PTHR36852">
    <property type="entry name" value="PROTEIN GVPL 2"/>
    <property type="match status" value="1"/>
</dbReference>
<protein>
    <submittedName>
        <fullName evidence="4">Gas vesicle synthesis protein GvpL/GvpF</fullName>
    </submittedName>
</protein>
<reference evidence="4 5" key="1">
    <citation type="submission" date="2017-04" db="EMBL/GenBank/DDBJ databases">
        <authorList>
            <person name="Afonso C.L."/>
            <person name="Miller P.J."/>
            <person name="Scott M.A."/>
            <person name="Spackman E."/>
            <person name="Goraichik I."/>
            <person name="Dimitrov K.M."/>
            <person name="Suarez D.L."/>
            <person name="Swayne D.E."/>
        </authorList>
    </citation>
    <scope>NUCLEOTIDE SEQUENCE [LARGE SCALE GENOMIC DNA]</scope>
    <source>
        <strain evidence="4 5">DSM 3385</strain>
    </source>
</reference>
<comment type="subcellular location">
    <subcellularLocation>
        <location evidence="2">Gas vesicle</location>
    </subcellularLocation>
</comment>
<evidence type="ECO:0000313" key="5">
    <source>
        <dbReference type="Proteomes" id="UP000192418"/>
    </source>
</evidence>
<evidence type="ECO:0000256" key="1">
    <source>
        <dbReference type="ARBA" id="ARBA00022987"/>
    </source>
</evidence>
<name>A0A1W2BEC1_9BACT</name>
<dbReference type="Pfam" id="PF06386">
    <property type="entry name" value="GvpL_GvpF"/>
    <property type="match status" value="1"/>
</dbReference>
<organism evidence="4 5">
    <name type="scientific">Desulfocicer vacuolatum DSM 3385</name>
    <dbReference type="NCBI Taxonomy" id="1121400"/>
    <lineage>
        <taxon>Bacteria</taxon>
        <taxon>Pseudomonadati</taxon>
        <taxon>Thermodesulfobacteriota</taxon>
        <taxon>Desulfobacteria</taxon>
        <taxon>Desulfobacterales</taxon>
        <taxon>Desulfobacteraceae</taxon>
        <taxon>Desulfocicer</taxon>
    </lineage>
</organism>
<dbReference type="OrthoDB" id="5766050at2"/>
<dbReference type="Proteomes" id="UP000192418">
    <property type="component" value="Unassembled WGS sequence"/>
</dbReference>
<gene>
    <name evidence="4" type="ORF">SAMN02746065_10816</name>
</gene>
<sequence length="269" mass="31105">MEKKKAVYLYCVTRANKFNAPGITGIDANTPVCFEHLENFVAVYNIIPLNTFVGTSAEENMKNIDWIGPRAMRHENVIERMMQESSVYPARFATLFSSMENLRETLHLKSGLISRFLNQTQHKCEYSLKGFINRKQLLEFLIKTKFKQEKKQLDGLSPGKKYFAQHQFNKKVETGINQWIKRRCGIFLDHLTKRNPEVSPRELFTEKTEKNNLEMMFNLAFLIHNDSKSAFLQEISQAEKEFSQTGISLVVSGPWAPYSFCKTTRGEGL</sequence>
<evidence type="ECO:0000313" key="4">
    <source>
        <dbReference type="EMBL" id="SMC71100.1"/>
    </source>
</evidence>
<dbReference type="AlphaFoldDB" id="A0A1W2BEC1"/>
<dbReference type="EMBL" id="FWXY01000008">
    <property type="protein sequence ID" value="SMC71100.1"/>
    <property type="molecule type" value="Genomic_DNA"/>
</dbReference>
<keyword evidence="1" id="KW-0304">Gas vesicle</keyword>
<keyword evidence="5" id="KW-1185">Reference proteome</keyword>
<proteinExistence type="inferred from homology"/>
<evidence type="ECO:0000256" key="3">
    <source>
        <dbReference type="ARBA" id="ARBA00035643"/>
    </source>
</evidence>
<accession>A0A1W2BEC1</accession>
<dbReference type="GO" id="GO:0031412">
    <property type="term" value="P:gas vesicle organization"/>
    <property type="evidence" value="ECO:0007669"/>
    <property type="project" value="InterPro"/>
</dbReference>
<dbReference type="GO" id="GO:0031411">
    <property type="term" value="C:gas vesicle"/>
    <property type="evidence" value="ECO:0007669"/>
    <property type="project" value="UniProtKB-SubCell"/>
</dbReference>
<dbReference type="PANTHER" id="PTHR36852:SF1">
    <property type="entry name" value="PROTEIN GVPL 2"/>
    <property type="match status" value="1"/>
</dbReference>
<evidence type="ECO:0000256" key="2">
    <source>
        <dbReference type="ARBA" id="ARBA00035108"/>
    </source>
</evidence>
<dbReference type="RefSeq" id="WP_084068417.1">
    <property type="nucleotide sequence ID" value="NZ_FWXY01000008.1"/>
</dbReference>
<dbReference type="InterPro" id="IPR009430">
    <property type="entry name" value="GvpL/GvpF"/>
</dbReference>
<dbReference type="STRING" id="1121400.SAMN02746065_10816"/>
<comment type="similarity">
    <text evidence="3">Belongs to the gas vesicle GvpF/GvpL family.</text>
</comment>